<dbReference type="EMBL" id="JBGXBU010000001">
    <property type="protein sequence ID" value="MFM4891410.1"/>
    <property type="molecule type" value="Genomic_DNA"/>
</dbReference>
<evidence type="ECO:0000313" key="1">
    <source>
        <dbReference type="EMBL" id="MFM4891410.1"/>
    </source>
</evidence>
<dbReference type="RefSeq" id="WP_408787502.1">
    <property type="nucleotide sequence ID" value="NZ_JBGXBU010000001.1"/>
</dbReference>
<proteinExistence type="predicted"/>
<dbReference type="Proteomes" id="UP001630969">
    <property type="component" value="Unassembled WGS sequence"/>
</dbReference>
<dbReference type="PANTHER" id="PTHR47623">
    <property type="entry name" value="OS09G0287300 PROTEIN"/>
    <property type="match status" value="1"/>
</dbReference>
<evidence type="ECO:0000313" key="2">
    <source>
        <dbReference type="Proteomes" id="UP001630969"/>
    </source>
</evidence>
<dbReference type="CDD" id="cd07067">
    <property type="entry name" value="HP_PGM_like"/>
    <property type="match status" value="1"/>
</dbReference>
<dbReference type="GeneID" id="97218577"/>
<dbReference type="InterPro" id="IPR029033">
    <property type="entry name" value="His_PPase_superfam"/>
</dbReference>
<dbReference type="InterPro" id="IPR013078">
    <property type="entry name" value="His_Pase_superF_clade-1"/>
</dbReference>
<dbReference type="SUPFAM" id="SSF53254">
    <property type="entry name" value="Phosphoglycerate mutase-like"/>
    <property type="match status" value="1"/>
</dbReference>
<dbReference type="PANTHER" id="PTHR47623:SF1">
    <property type="entry name" value="OS09G0287300 PROTEIN"/>
    <property type="match status" value="1"/>
</dbReference>
<organism evidence="1 2">
    <name type="scientific">Aeromonas bivalvium</name>
    <dbReference type="NCBI Taxonomy" id="440079"/>
    <lineage>
        <taxon>Bacteria</taxon>
        <taxon>Pseudomonadati</taxon>
        <taxon>Pseudomonadota</taxon>
        <taxon>Gammaproteobacteria</taxon>
        <taxon>Aeromonadales</taxon>
        <taxon>Aeromonadaceae</taxon>
        <taxon>Aeromonas</taxon>
    </lineage>
</organism>
<keyword evidence="2" id="KW-1185">Reference proteome</keyword>
<comment type="caution">
    <text evidence="1">The sequence shown here is derived from an EMBL/GenBank/DDBJ whole genome shotgun (WGS) entry which is preliminary data.</text>
</comment>
<protein>
    <submittedName>
        <fullName evidence="1">Histidine phosphatase family protein</fullName>
    </submittedName>
</protein>
<gene>
    <name evidence="1" type="ORF">ACEUDJ_00720</name>
</gene>
<name>A0ABW9GJS0_9GAMM</name>
<dbReference type="Gene3D" id="3.40.50.1240">
    <property type="entry name" value="Phosphoglycerate mutase-like"/>
    <property type="match status" value="1"/>
</dbReference>
<reference evidence="1 2" key="1">
    <citation type="submission" date="2024-09" db="EMBL/GenBank/DDBJ databases">
        <title>Aeromonas strains Genome sequencing and assembly.</title>
        <authorList>
            <person name="Hu X."/>
            <person name="Tang B."/>
        </authorList>
    </citation>
    <scope>NUCLEOTIDE SEQUENCE [LARGE SCALE GENOMIC DNA]</scope>
    <source>
        <strain evidence="1 2">NB23SCDHY001</strain>
    </source>
</reference>
<dbReference type="Pfam" id="PF00300">
    <property type="entry name" value="His_Phos_1"/>
    <property type="match status" value="1"/>
</dbReference>
<sequence length="166" mass="18226">MRRTLILMRHGKSSWEDASLSDRARPLAARGLRDAPLMGARLAREGVRPDLILSSPACRALSTANIIAEALGYRPEEIVTDERLYGSDVGTLLEVMAELGDPFRCVMLFGHDPGFTDLAHRFSGRITRMPTCAVARFTFDAPSWPVAASQRPVTAVLDYPKKGVSK</sequence>
<accession>A0ABW9GJS0</accession>